<proteinExistence type="predicted"/>
<reference evidence="2 3" key="1">
    <citation type="submission" date="2019-05" db="EMBL/GenBank/DDBJ databases">
        <title>Another draft genome of Portunus trituberculatus and its Hox gene families provides insights of decapod evolution.</title>
        <authorList>
            <person name="Jeong J.-H."/>
            <person name="Song I."/>
            <person name="Kim S."/>
            <person name="Choi T."/>
            <person name="Kim D."/>
            <person name="Ryu S."/>
            <person name="Kim W."/>
        </authorList>
    </citation>
    <scope>NUCLEOTIDE SEQUENCE [LARGE SCALE GENOMIC DNA]</scope>
    <source>
        <tissue evidence="2">Muscle</tissue>
    </source>
</reference>
<accession>A0A5B7HNP3</accession>
<organism evidence="2 3">
    <name type="scientific">Portunus trituberculatus</name>
    <name type="common">Swimming crab</name>
    <name type="synonym">Neptunus trituberculatus</name>
    <dbReference type="NCBI Taxonomy" id="210409"/>
    <lineage>
        <taxon>Eukaryota</taxon>
        <taxon>Metazoa</taxon>
        <taxon>Ecdysozoa</taxon>
        <taxon>Arthropoda</taxon>
        <taxon>Crustacea</taxon>
        <taxon>Multicrustacea</taxon>
        <taxon>Malacostraca</taxon>
        <taxon>Eumalacostraca</taxon>
        <taxon>Eucarida</taxon>
        <taxon>Decapoda</taxon>
        <taxon>Pleocyemata</taxon>
        <taxon>Brachyura</taxon>
        <taxon>Eubrachyura</taxon>
        <taxon>Portunoidea</taxon>
        <taxon>Portunidae</taxon>
        <taxon>Portuninae</taxon>
        <taxon>Portunus</taxon>
    </lineage>
</organism>
<feature type="region of interest" description="Disordered" evidence="1">
    <location>
        <begin position="71"/>
        <end position="91"/>
    </location>
</feature>
<dbReference type="EMBL" id="VSRR010032613">
    <property type="protein sequence ID" value="MPC71275.1"/>
    <property type="molecule type" value="Genomic_DNA"/>
</dbReference>
<name>A0A5B7HNP3_PORTR</name>
<keyword evidence="3" id="KW-1185">Reference proteome</keyword>
<sequence length="91" mass="9693">MTQLLFSDDISQSTKQIEEAEKLAASSPPRSTTRFAPLALGNLVGLDLGVSSGRILFAAPRQSIIPMDNAEAAQGETASTPIHIQPRCQKT</sequence>
<dbReference type="AlphaFoldDB" id="A0A5B7HNP3"/>
<gene>
    <name evidence="2" type="ORF">E2C01_065547</name>
</gene>
<comment type="caution">
    <text evidence="2">The sequence shown here is derived from an EMBL/GenBank/DDBJ whole genome shotgun (WGS) entry which is preliminary data.</text>
</comment>
<evidence type="ECO:0000313" key="2">
    <source>
        <dbReference type="EMBL" id="MPC71275.1"/>
    </source>
</evidence>
<evidence type="ECO:0000313" key="3">
    <source>
        <dbReference type="Proteomes" id="UP000324222"/>
    </source>
</evidence>
<evidence type="ECO:0000256" key="1">
    <source>
        <dbReference type="SAM" id="MobiDB-lite"/>
    </source>
</evidence>
<dbReference type="Proteomes" id="UP000324222">
    <property type="component" value="Unassembled WGS sequence"/>
</dbReference>
<protein>
    <submittedName>
        <fullName evidence="2">Uncharacterized protein</fullName>
    </submittedName>
</protein>